<reference evidence="3" key="2">
    <citation type="submission" date="2010-04" db="EMBL/GenBank/DDBJ databases">
        <authorList>
            <person name="Buell R."/>
            <person name="Hamilton J."/>
            <person name="Hostetler J."/>
        </authorList>
    </citation>
    <scope>NUCLEOTIDE SEQUENCE [LARGE SCALE GENOMIC DNA]</scope>
    <source>
        <strain evidence="3">DAOM:BR144</strain>
    </source>
</reference>
<dbReference type="GO" id="GO:0019005">
    <property type="term" value="C:SCF ubiquitin ligase complex"/>
    <property type="evidence" value="ECO:0007669"/>
    <property type="project" value="TreeGrafter"/>
</dbReference>
<accession>K3W6U7</accession>
<dbReference type="EnsemblProtists" id="PYU1_T000688">
    <property type="protein sequence ID" value="PYU1_T000688"/>
    <property type="gene ID" value="PYU1_G000688"/>
</dbReference>
<protein>
    <recommendedName>
        <fullName evidence="4">F-box domain-containing protein</fullName>
    </recommendedName>
</protein>
<dbReference type="InterPro" id="IPR001611">
    <property type="entry name" value="Leu-rich_rpt"/>
</dbReference>
<organism evidence="2 3">
    <name type="scientific">Globisporangium ultimum (strain ATCC 200006 / CBS 805.95 / DAOM BR144)</name>
    <name type="common">Pythium ultimum</name>
    <dbReference type="NCBI Taxonomy" id="431595"/>
    <lineage>
        <taxon>Eukaryota</taxon>
        <taxon>Sar</taxon>
        <taxon>Stramenopiles</taxon>
        <taxon>Oomycota</taxon>
        <taxon>Peronosporomycetes</taxon>
        <taxon>Pythiales</taxon>
        <taxon>Pythiaceae</taxon>
        <taxon>Globisporangium</taxon>
    </lineage>
</organism>
<dbReference type="PANTHER" id="PTHR13318">
    <property type="entry name" value="PARTNER OF PAIRED, ISOFORM B-RELATED"/>
    <property type="match status" value="1"/>
</dbReference>
<name>K3W6U7_GLOUD</name>
<feature type="region of interest" description="Disordered" evidence="1">
    <location>
        <begin position="69"/>
        <end position="98"/>
    </location>
</feature>
<dbReference type="HOGENOM" id="CLU_038886_0_0_1"/>
<dbReference type="InterPro" id="IPR032675">
    <property type="entry name" value="LRR_dom_sf"/>
</dbReference>
<keyword evidence="3" id="KW-1185">Reference proteome</keyword>
<evidence type="ECO:0000313" key="2">
    <source>
        <dbReference type="EnsemblProtists" id="PYU1_T000688"/>
    </source>
</evidence>
<dbReference type="Pfam" id="PF13516">
    <property type="entry name" value="LRR_6"/>
    <property type="match status" value="1"/>
</dbReference>
<dbReference type="STRING" id="431595.K3W6U7"/>
<feature type="region of interest" description="Disordered" evidence="1">
    <location>
        <begin position="389"/>
        <end position="413"/>
    </location>
</feature>
<evidence type="ECO:0000256" key="1">
    <source>
        <dbReference type="SAM" id="MobiDB-lite"/>
    </source>
</evidence>
<evidence type="ECO:0000313" key="3">
    <source>
        <dbReference type="Proteomes" id="UP000019132"/>
    </source>
</evidence>
<dbReference type="InParanoid" id="K3W6U7"/>
<dbReference type="Gene3D" id="3.80.10.10">
    <property type="entry name" value="Ribonuclease Inhibitor"/>
    <property type="match status" value="1"/>
</dbReference>
<dbReference type="VEuPathDB" id="FungiDB:PYU1_G000688"/>
<proteinExistence type="predicted"/>
<dbReference type="EMBL" id="GL376620">
    <property type="status" value="NOT_ANNOTATED_CDS"/>
    <property type="molecule type" value="Genomic_DNA"/>
</dbReference>
<dbReference type="OMA" id="TLSGWPR"/>
<evidence type="ECO:0008006" key="4">
    <source>
        <dbReference type="Google" id="ProtNLM"/>
    </source>
</evidence>
<dbReference type="AlphaFoldDB" id="K3W6U7"/>
<reference evidence="3" key="1">
    <citation type="journal article" date="2010" name="Genome Biol.">
        <title>Genome sequence of the necrotrophic plant pathogen Pythium ultimum reveals original pathogenicity mechanisms and effector repertoire.</title>
        <authorList>
            <person name="Levesque C.A."/>
            <person name="Brouwer H."/>
            <person name="Cano L."/>
            <person name="Hamilton J.P."/>
            <person name="Holt C."/>
            <person name="Huitema E."/>
            <person name="Raffaele S."/>
            <person name="Robideau G.P."/>
            <person name="Thines M."/>
            <person name="Win J."/>
            <person name="Zerillo M.M."/>
            <person name="Beakes G.W."/>
            <person name="Boore J.L."/>
            <person name="Busam D."/>
            <person name="Dumas B."/>
            <person name="Ferriera S."/>
            <person name="Fuerstenberg S.I."/>
            <person name="Gachon C.M."/>
            <person name="Gaulin E."/>
            <person name="Govers F."/>
            <person name="Grenville-Briggs L."/>
            <person name="Horner N."/>
            <person name="Hostetler J."/>
            <person name="Jiang R.H."/>
            <person name="Johnson J."/>
            <person name="Krajaejun T."/>
            <person name="Lin H."/>
            <person name="Meijer H.J."/>
            <person name="Moore B."/>
            <person name="Morris P."/>
            <person name="Phuntmart V."/>
            <person name="Puiu D."/>
            <person name="Shetty J."/>
            <person name="Stajich J.E."/>
            <person name="Tripathy S."/>
            <person name="Wawra S."/>
            <person name="van West P."/>
            <person name="Whitty B.R."/>
            <person name="Coutinho P.M."/>
            <person name="Henrissat B."/>
            <person name="Martin F."/>
            <person name="Thomas P.D."/>
            <person name="Tyler B.M."/>
            <person name="De Vries R.P."/>
            <person name="Kamoun S."/>
            <person name="Yandell M."/>
            <person name="Tisserat N."/>
            <person name="Buell C.R."/>
        </authorList>
    </citation>
    <scope>NUCLEOTIDE SEQUENCE</scope>
    <source>
        <strain evidence="3">DAOM:BR144</strain>
    </source>
</reference>
<sequence length="413" mass="47067">MRTRTRRAVATRAAVAHESDEEHIEQSAGKKPKRVEARRVSHSEQEELTQIHHECALIDAVCAAAANEKHAPQRAQRKRARKSRQVESAPHMTAAMEKKQVQRGGRLVLCDVGERLMMSFLPALPGRLKVESVCKRWRQMSLQEVPLQELDFDKVVLRSITKKDVFQILQRSNGQLRRLVLPDMQIDDAIVQCIVSQMHLQFFRAHRLQKKHIFLILQHCKKLESLELLDCQALQLTGWKRDSGAASLQKVHLNGCDYLTNAAAQSLIQMCGRGLKKFILTGTTRESPTLPMLQVLMLDKTKINDNGLKAIMKTAPHLKYLSLQGTNVTDQSIIELEEACMHLRMVRLDSCRSISREMRLKYSERARGIVFSGEMNEYERISMGRKKVELVDDEQSNTESASDSDCDEYSEVA</sequence>
<reference evidence="2" key="3">
    <citation type="submission" date="2015-02" db="UniProtKB">
        <authorList>
            <consortium name="EnsemblProtists"/>
        </authorList>
    </citation>
    <scope>IDENTIFICATION</scope>
    <source>
        <strain evidence="2">DAOM BR144</strain>
    </source>
</reference>
<dbReference type="GO" id="GO:0031146">
    <property type="term" value="P:SCF-dependent proteasomal ubiquitin-dependent protein catabolic process"/>
    <property type="evidence" value="ECO:0007669"/>
    <property type="project" value="TreeGrafter"/>
</dbReference>
<feature type="region of interest" description="Disordered" evidence="1">
    <location>
        <begin position="1"/>
        <end position="38"/>
    </location>
</feature>
<feature type="compositionally biased region" description="Acidic residues" evidence="1">
    <location>
        <begin position="391"/>
        <end position="413"/>
    </location>
</feature>
<dbReference type="eggNOG" id="KOG1947">
    <property type="taxonomic scope" value="Eukaryota"/>
</dbReference>
<dbReference type="Proteomes" id="UP000019132">
    <property type="component" value="Unassembled WGS sequence"/>
</dbReference>
<dbReference type="SUPFAM" id="SSF52047">
    <property type="entry name" value="RNI-like"/>
    <property type="match status" value="1"/>
</dbReference>